<keyword evidence="2 19" id="KW-0444">Lipid biosynthesis</keyword>
<comment type="similarity">
    <text evidence="19">In the C-terminal section; belongs to the flavoprotein pyridine nucleotide cytochrome reductase family.</text>
</comment>
<feature type="binding site" evidence="19">
    <location>
        <begin position="589"/>
        <end position="590"/>
    </location>
    <ligand>
        <name>NADP(+)</name>
        <dbReference type="ChEBI" id="CHEBI:58349"/>
    </ligand>
</feature>
<evidence type="ECO:0000256" key="9">
    <source>
        <dbReference type="ARBA" id="ARBA00022857"/>
    </source>
</evidence>
<feature type="binding site" evidence="19">
    <location>
        <begin position="600"/>
        <end position="604"/>
    </location>
    <ligand>
        <name>NADP(+)</name>
        <dbReference type="ChEBI" id="CHEBI:58349"/>
    </ligand>
</feature>
<dbReference type="PANTHER" id="PTHR19384:SF17">
    <property type="entry name" value="NADPH--CYTOCHROME P450 REDUCTASE"/>
    <property type="match status" value="1"/>
</dbReference>
<evidence type="ECO:0000256" key="18">
    <source>
        <dbReference type="ARBA" id="ARBA00023221"/>
    </source>
</evidence>
<evidence type="ECO:0000313" key="24">
    <source>
        <dbReference type="EMBL" id="KAF7365433.1"/>
    </source>
</evidence>
<keyword evidence="18 19" id="KW-0753">Steroid metabolism</keyword>
<comment type="cofactor">
    <cofactor evidence="19">
        <name>FMN</name>
        <dbReference type="ChEBI" id="CHEBI:58210"/>
    </cofactor>
    <text evidence="19">Binds 1 FMN per monomer.</text>
</comment>
<feature type="binding site" evidence="19">
    <location>
        <begin position="444"/>
        <end position="446"/>
    </location>
    <ligand>
        <name>FAD</name>
        <dbReference type="ChEBI" id="CHEBI:57692"/>
    </ligand>
</feature>
<evidence type="ECO:0000256" key="19">
    <source>
        <dbReference type="HAMAP-Rule" id="MF_03212"/>
    </source>
</evidence>
<keyword evidence="10 19" id="KW-0752">Steroid biosynthesis</keyword>
<evidence type="ECO:0000256" key="3">
    <source>
        <dbReference type="ARBA" id="ARBA00022630"/>
    </source>
</evidence>
<reference evidence="24" key="1">
    <citation type="submission" date="2020-05" db="EMBL/GenBank/DDBJ databases">
        <title>Mycena genomes resolve the evolution of fungal bioluminescence.</title>
        <authorList>
            <person name="Tsai I.J."/>
        </authorList>
    </citation>
    <scope>NUCLEOTIDE SEQUENCE</scope>
    <source>
        <strain evidence="24">CCC161011</strain>
    </source>
</reference>
<evidence type="ECO:0000256" key="4">
    <source>
        <dbReference type="ARBA" id="ARBA00022643"/>
    </source>
</evidence>
<keyword evidence="9 19" id="KW-0521">NADP</keyword>
<dbReference type="GO" id="GO:0050661">
    <property type="term" value="F:NADP binding"/>
    <property type="evidence" value="ECO:0007669"/>
    <property type="project" value="UniProtKB-UniRule"/>
</dbReference>
<dbReference type="FunFam" id="2.40.30.10:FF:000100">
    <property type="entry name" value="NADPH--cytochrome P450 reductase"/>
    <property type="match status" value="1"/>
</dbReference>
<keyword evidence="6 19" id="KW-1000">Mitochondrion outer membrane</keyword>
<feature type="binding site" evidence="19">
    <location>
        <begin position="164"/>
        <end position="173"/>
    </location>
    <ligand>
        <name>FMN</name>
        <dbReference type="ChEBI" id="CHEBI:58210"/>
    </ligand>
</feature>
<feature type="binding site" evidence="19">
    <location>
        <begin position="71"/>
        <end position="76"/>
    </location>
    <ligand>
        <name>FMN</name>
        <dbReference type="ChEBI" id="CHEBI:58210"/>
    </ligand>
</feature>
<dbReference type="AlphaFoldDB" id="A0A8H6YQK4"/>
<keyword evidence="25" id="KW-1185">Reference proteome</keyword>
<dbReference type="GO" id="GO:0050660">
    <property type="term" value="F:flavin adenine dinucleotide binding"/>
    <property type="evidence" value="ECO:0007669"/>
    <property type="project" value="UniProtKB-UniRule"/>
</dbReference>
<dbReference type="Pfam" id="PF00258">
    <property type="entry name" value="Flavodoxin_1"/>
    <property type="match status" value="1"/>
</dbReference>
<name>A0A8H6YQK4_9AGAR</name>
<feature type="binding site" evidence="19">
    <location>
        <begin position="426"/>
        <end position="429"/>
    </location>
    <ligand>
        <name>FAD</name>
        <dbReference type="ChEBI" id="CHEBI:57692"/>
    </ligand>
</feature>
<keyword evidence="14 19" id="KW-0443">Lipid metabolism</keyword>
<evidence type="ECO:0000256" key="1">
    <source>
        <dbReference type="ARBA" id="ARBA00022475"/>
    </source>
</evidence>
<evidence type="ECO:0000256" key="7">
    <source>
        <dbReference type="ARBA" id="ARBA00022824"/>
    </source>
</evidence>
<evidence type="ECO:0000256" key="16">
    <source>
        <dbReference type="ARBA" id="ARBA00023136"/>
    </source>
</evidence>
<dbReference type="InterPro" id="IPR029039">
    <property type="entry name" value="Flavoprotein-like_sf"/>
</dbReference>
<evidence type="ECO:0000256" key="5">
    <source>
        <dbReference type="ARBA" id="ARBA00022692"/>
    </source>
</evidence>
<dbReference type="EC" id="1.6.2.4" evidence="19"/>
<comment type="caution">
    <text evidence="19">Lacks conserved residue(s) required for the propagation of feature annotation.</text>
</comment>
<dbReference type="SUPFAM" id="SSF52343">
    <property type="entry name" value="Ferredoxin reductase-like, C-terminal NADP-linked domain"/>
    <property type="match status" value="1"/>
</dbReference>
<keyword evidence="7 19" id="KW-0256">Endoplasmic reticulum</keyword>
<dbReference type="GO" id="GO:0003958">
    <property type="term" value="F:NADPH-hemoprotein reductase activity"/>
    <property type="evidence" value="ECO:0007669"/>
    <property type="project" value="UniProtKB-UniRule"/>
</dbReference>
<dbReference type="InterPro" id="IPR039261">
    <property type="entry name" value="FNR_nucleotide-bd"/>
</dbReference>
<evidence type="ECO:0000256" key="2">
    <source>
        <dbReference type="ARBA" id="ARBA00022516"/>
    </source>
</evidence>
<keyword evidence="13 19" id="KW-0756">Sterol biosynthesis</keyword>
<dbReference type="InterPro" id="IPR001709">
    <property type="entry name" value="Flavoprot_Pyr_Nucl_cyt_Rdtase"/>
</dbReference>
<comment type="subcellular location">
    <subcellularLocation>
        <location evidence="19">Endoplasmic reticulum membrane</location>
        <topology evidence="19">Single-pass membrane protein</topology>
        <orientation evidence="19">Cytoplasmic side</orientation>
    </subcellularLocation>
    <subcellularLocation>
        <location evidence="19">Mitochondrion outer membrane</location>
        <topology evidence="19">Single-pass membrane protein</topology>
        <orientation evidence="19">Cytoplasmic side</orientation>
    </subcellularLocation>
    <subcellularLocation>
        <location evidence="19">Cell membrane</location>
        <topology evidence="19">Single-pass membrane protein</topology>
        <orientation evidence="19">Cytoplasmic side</orientation>
    </subcellularLocation>
</comment>
<feature type="domain" description="FAD-binding FR-type" evidence="23">
    <location>
        <begin position="268"/>
        <end position="507"/>
    </location>
</feature>
<keyword evidence="16 19" id="KW-0472">Membrane</keyword>
<evidence type="ECO:0000256" key="13">
    <source>
        <dbReference type="ARBA" id="ARBA00023011"/>
    </source>
</evidence>
<dbReference type="InterPro" id="IPR008254">
    <property type="entry name" value="Flavodoxin/NO_synth"/>
</dbReference>
<dbReference type="GO" id="GO:0006696">
    <property type="term" value="P:ergosterol biosynthetic process"/>
    <property type="evidence" value="ECO:0007669"/>
    <property type="project" value="UniProtKB-UniRule"/>
</dbReference>
<dbReference type="InterPro" id="IPR008839">
    <property type="entry name" value="MDM33_fungi"/>
</dbReference>
<keyword evidence="15 19" id="KW-0496">Mitochondrion</keyword>
<keyword evidence="8 19" id="KW-0274">FAD</keyword>
<dbReference type="Pfam" id="PF00667">
    <property type="entry name" value="FAD_binding_1"/>
    <property type="match status" value="2"/>
</dbReference>
<evidence type="ECO:0000259" key="23">
    <source>
        <dbReference type="PROSITE" id="PS51384"/>
    </source>
</evidence>
<keyword evidence="3 19" id="KW-0285">Flavoprotein</keyword>
<dbReference type="PRINTS" id="PR00369">
    <property type="entry name" value="FLAVODOXIN"/>
</dbReference>
<evidence type="ECO:0000256" key="14">
    <source>
        <dbReference type="ARBA" id="ARBA00023098"/>
    </source>
</evidence>
<feature type="binding site" evidence="19">
    <location>
        <position position="450"/>
    </location>
    <ligand>
        <name>FAD</name>
        <dbReference type="ChEBI" id="CHEBI:57692"/>
    </ligand>
</feature>
<dbReference type="InterPro" id="IPR003097">
    <property type="entry name" value="CysJ-like_FAD-binding"/>
</dbReference>
<evidence type="ECO:0000313" key="25">
    <source>
        <dbReference type="Proteomes" id="UP000620124"/>
    </source>
</evidence>
<comment type="caution">
    <text evidence="24">The sequence shown here is derived from an EMBL/GenBank/DDBJ whole genome shotgun (WGS) entry which is preliminary data.</text>
</comment>
<dbReference type="InterPro" id="IPR017938">
    <property type="entry name" value="Riboflavin_synthase-like_b-brl"/>
</dbReference>
<dbReference type="SUPFAM" id="SSF52218">
    <property type="entry name" value="Flavoproteins"/>
    <property type="match status" value="1"/>
</dbReference>
<comment type="cofactor">
    <cofactor evidence="19">
        <name>FAD</name>
        <dbReference type="ChEBI" id="CHEBI:57692"/>
    </cofactor>
    <text evidence="19">Binds 1 FAD per monomer.</text>
</comment>
<dbReference type="GO" id="GO:0005789">
    <property type="term" value="C:endoplasmic reticulum membrane"/>
    <property type="evidence" value="ECO:0007669"/>
    <property type="project" value="UniProtKB-SubCell"/>
</dbReference>
<dbReference type="Gene3D" id="3.40.50.360">
    <property type="match status" value="1"/>
</dbReference>
<dbReference type="Pfam" id="PF05546">
    <property type="entry name" value="She9_MDM33"/>
    <property type="match status" value="1"/>
</dbReference>
<dbReference type="InterPro" id="IPR001433">
    <property type="entry name" value="OxRdtase_FAD/NAD-bd"/>
</dbReference>
<dbReference type="OrthoDB" id="1856718at2759"/>
<comment type="similarity">
    <text evidence="19">In the N-terminal section; belongs to the flavodoxin family.</text>
</comment>
<feature type="binding site" evidence="19">
    <location>
        <position position="518"/>
    </location>
    <ligand>
        <name>NADP(+)</name>
        <dbReference type="ChEBI" id="CHEBI:58349"/>
    </ligand>
</feature>
<dbReference type="GO" id="GO:0010181">
    <property type="term" value="F:FMN binding"/>
    <property type="evidence" value="ECO:0007669"/>
    <property type="project" value="UniProtKB-UniRule"/>
</dbReference>
<feature type="coiled-coil region" evidence="20">
    <location>
        <begin position="760"/>
        <end position="815"/>
    </location>
</feature>
<feature type="transmembrane region" description="Helical" evidence="19">
    <location>
        <begin position="982"/>
        <end position="1000"/>
    </location>
</feature>
<sequence>MSSTSSSDVVVLGLGVVLAALYLFREQLFSTTSKPKVAPIPTKAANGSGNPRDFIAKMKEGKKRIVIFYGSQTGTAEEYAIRLAKEAKTKFGLASLVCDPEEYDFENLDQVPEDCAVFFVMATYGEGEPTDNAVQLMQSLQDESFEFSNGERKLEGLKYVVFGLGNRTYEHYNLIGRQVDQELTKMGGIRIGERGEGDDDKSMEEDYLEWKDGMWDAFSAAMGVEEGQGGDSADFAVSELTDHPPEKVYLGELSARALTKTKGIHDAKNPYPAPISASRELFQSTGERNCVHVELNTEGSGITYQHGDHVGVWPSNPDVEVTRLLCALGLFDKKDTVIGIESLDPALAKVPFPVPTTYATVLRHYIDISAVAEYHNVIANGCLKVGEVLQLAAGNDITASPTTENTTAWPIPFDIIVSAIPRLQPRYYSISSSPKLYPNSIHVTAVVLKYQSVASPRLPKPKWVFGVGSNFLLNLKYAATGETQPMVAEVSQPTYAIEGPRDFRPTPKSPVIMIGPGTGVAPFRGFVQERVALARRSLDKNGPDALADWGQISLFYGCRKSTEDFLYKEEWPQYSEELKGKFSMHCAFSREPPYKPDGSKIYVQDLLWDDREHIADAIVNGKGYIYICGDAKSMSKAVEEVLARILGEAKGGSAEVEGAAEVKLLKERSRLMLDVWKPEPEAEHPPVESSETTRPQPPQPDEPVASSSQSASELKERMRQWTDKTAIAVRTRADEFTSTTKSTLSQLGLQLNRVTGYEEIEALKRQVVEQETRINEARNAARSAKTAYDIAVVQRSNSQREINDLLQRKSNWNQADIARFTTLVPQDHTFEQEEAQARTAVHNAEEAVEREFTELMRIILARYHEEQVWSDKIRSASTYGSLAALALNLLVFVVAIVFVEPWKRRRLALTFEKKIEEMGLENKAVVEESMKEIGRKIEAQALLLRSAPVVDAVPTATDSPPHNVQVASLPTRIWEKSQDPEVGATVAGTAVIAGILGWLVNSWLGS</sequence>
<evidence type="ECO:0000256" key="12">
    <source>
        <dbReference type="ARBA" id="ARBA00023002"/>
    </source>
</evidence>
<feature type="binding site" evidence="19">
    <location>
        <position position="288"/>
    </location>
    <ligand>
        <name>NADP(+)</name>
        <dbReference type="ChEBI" id="CHEBI:58349"/>
    </ligand>
</feature>
<dbReference type="SUPFAM" id="SSF63380">
    <property type="entry name" value="Riboflavin synthase domain-like"/>
    <property type="match status" value="1"/>
</dbReference>
<keyword evidence="17 19" id="KW-1207">Sterol metabolism</keyword>
<comment type="similarity">
    <text evidence="19">Belongs to the NADPH--cytochrome P450 reductase family.</text>
</comment>
<dbReference type="GO" id="GO:0005829">
    <property type="term" value="C:cytosol"/>
    <property type="evidence" value="ECO:0007669"/>
    <property type="project" value="TreeGrafter"/>
</dbReference>
<dbReference type="InterPro" id="IPR001094">
    <property type="entry name" value="Flavdoxin-like"/>
</dbReference>
<feature type="compositionally biased region" description="Basic and acidic residues" evidence="21">
    <location>
        <begin position="675"/>
        <end position="686"/>
    </location>
</feature>
<keyword evidence="12 19" id="KW-0560">Oxidoreductase</keyword>
<dbReference type="Proteomes" id="UP000620124">
    <property type="component" value="Unassembled WGS sequence"/>
</dbReference>
<dbReference type="PROSITE" id="PS51384">
    <property type="entry name" value="FAD_FR"/>
    <property type="match status" value="1"/>
</dbReference>
<dbReference type="InterPro" id="IPR017927">
    <property type="entry name" value="FAD-bd_FR_type"/>
</dbReference>
<organism evidence="24 25">
    <name type="scientific">Mycena venus</name>
    <dbReference type="NCBI Taxonomy" id="2733690"/>
    <lineage>
        <taxon>Eukaryota</taxon>
        <taxon>Fungi</taxon>
        <taxon>Dikarya</taxon>
        <taxon>Basidiomycota</taxon>
        <taxon>Agaricomycotina</taxon>
        <taxon>Agaricomycetes</taxon>
        <taxon>Agaricomycetidae</taxon>
        <taxon>Agaricales</taxon>
        <taxon>Marasmiineae</taxon>
        <taxon>Mycenaceae</taxon>
        <taxon>Mycena</taxon>
    </lineage>
</organism>
<feature type="binding site" evidence="19">
    <location>
        <begin position="466"/>
        <end position="469"/>
    </location>
    <ligand>
        <name>FAD</name>
        <dbReference type="ChEBI" id="CHEBI:57692"/>
    </ligand>
</feature>
<evidence type="ECO:0000256" key="8">
    <source>
        <dbReference type="ARBA" id="ARBA00022827"/>
    </source>
</evidence>
<dbReference type="Gene3D" id="1.20.990.10">
    <property type="entry name" value="NADPH-cytochrome p450 Reductase, Chain A, domain 3"/>
    <property type="match status" value="1"/>
</dbReference>
<evidence type="ECO:0000256" key="10">
    <source>
        <dbReference type="ARBA" id="ARBA00022955"/>
    </source>
</evidence>
<gene>
    <name evidence="24" type="ORF">MVEN_00416300</name>
</gene>
<evidence type="ECO:0000256" key="6">
    <source>
        <dbReference type="ARBA" id="ARBA00022787"/>
    </source>
</evidence>
<comment type="catalytic activity">
    <reaction evidence="19">
        <text>2 oxidized [cytochrome P450] + NADPH = 2 reduced [cytochrome P450] + NADP(+) + H(+)</text>
        <dbReference type="Rhea" id="RHEA:24040"/>
        <dbReference type="Rhea" id="RHEA-COMP:14627"/>
        <dbReference type="Rhea" id="RHEA-COMP:14628"/>
        <dbReference type="ChEBI" id="CHEBI:15378"/>
        <dbReference type="ChEBI" id="CHEBI:55376"/>
        <dbReference type="ChEBI" id="CHEBI:57783"/>
        <dbReference type="ChEBI" id="CHEBI:58349"/>
        <dbReference type="ChEBI" id="CHEBI:60344"/>
        <dbReference type="EC" id="1.6.2.4"/>
    </reaction>
</comment>
<proteinExistence type="inferred from homology"/>
<feature type="region of interest" description="Disordered" evidence="21">
    <location>
        <begin position="675"/>
        <end position="719"/>
    </location>
</feature>
<keyword evidence="1 19" id="KW-1003">Cell membrane</keyword>
<evidence type="ECO:0000256" key="20">
    <source>
        <dbReference type="SAM" id="Coils"/>
    </source>
</evidence>
<evidence type="ECO:0000256" key="11">
    <source>
        <dbReference type="ARBA" id="ARBA00022989"/>
    </source>
</evidence>
<protein>
    <recommendedName>
        <fullName evidence="19">NADPH--cytochrome P450 reductase</fullName>
        <shortName evidence="19">CPR</shortName>
        <shortName evidence="19">P450R</shortName>
        <ecNumber evidence="19">1.6.2.4</ecNumber>
    </recommendedName>
</protein>
<dbReference type="InterPro" id="IPR023173">
    <property type="entry name" value="NADPH_Cyt_P450_Rdtase_alpha"/>
</dbReference>
<dbReference type="PRINTS" id="PR00371">
    <property type="entry name" value="FPNCR"/>
</dbReference>
<dbReference type="PROSITE" id="PS50902">
    <property type="entry name" value="FLAVODOXIN_LIKE"/>
    <property type="match status" value="1"/>
</dbReference>
<evidence type="ECO:0000256" key="21">
    <source>
        <dbReference type="SAM" id="MobiDB-lite"/>
    </source>
</evidence>
<feature type="domain" description="Flavodoxin-like" evidence="22">
    <location>
        <begin position="65"/>
        <end position="215"/>
    </location>
</feature>
<dbReference type="Gene3D" id="3.40.50.80">
    <property type="entry name" value="Nucleotide-binding domain of ferredoxin-NADP reductase (FNR) module"/>
    <property type="match status" value="1"/>
</dbReference>
<keyword evidence="4 19" id="KW-0288">FMN</keyword>
<accession>A0A8H6YQK4</accession>
<dbReference type="PANTHER" id="PTHR19384">
    <property type="entry name" value="NITRIC OXIDE SYNTHASE-RELATED"/>
    <property type="match status" value="1"/>
</dbReference>
<dbReference type="GO" id="GO:0005741">
    <property type="term" value="C:mitochondrial outer membrane"/>
    <property type="evidence" value="ECO:0007669"/>
    <property type="project" value="UniProtKB-SubCell"/>
</dbReference>
<evidence type="ECO:0000256" key="15">
    <source>
        <dbReference type="ARBA" id="ARBA00023128"/>
    </source>
</evidence>
<keyword evidence="20" id="KW-0175">Coiled coil</keyword>
<dbReference type="GO" id="GO:0005886">
    <property type="term" value="C:plasma membrane"/>
    <property type="evidence" value="ECO:0007669"/>
    <property type="project" value="UniProtKB-SubCell"/>
</dbReference>
<feature type="transmembrane region" description="Helical" evidence="19">
    <location>
        <begin position="879"/>
        <end position="899"/>
    </location>
</feature>
<evidence type="ECO:0000256" key="17">
    <source>
        <dbReference type="ARBA" id="ARBA00023166"/>
    </source>
</evidence>
<comment type="function">
    <text evidence="19">This enzyme is required for electron transfer from NADP to cytochrome P450 in microsomes. It can also provide electron transfer to heme oxygenase and cytochrome B5. Involved in ergosterol biosynthesis.</text>
</comment>
<feature type="binding site" evidence="19">
    <location>
        <position position="676"/>
    </location>
    <ligand>
        <name>FAD</name>
        <dbReference type="ChEBI" id="CHEBI:57692"/>
    </ligand>
</feature>
<dbReference type="FunFam" id="3.40.50.80:FF:000018">
    <property type="entry name" value="NADPH--cytochrome P450 reductase"/>
    <property type="match status" value="1"/>
</dbReference>
<dbReference type="Pfam" id="PF00175">
    <property type="entry name" value="NAD_binding_1"/>
    <property type="match status" value="1"/>
</dbReference>
<feature type="binding site" evidence="19">
    <location>
        <position position="199"/>
    </location>
    <ligand>
        <name>FMN</name>
        <dbReference type="ChEBI" id="CHEBI:58210"/>
    </ligand>
</feature>
<dbReference type="InterPro" id="IPR023208">
    <property type="entry name" value="P450R"/>
</dbReference>
<dbReference type="Gene3D" id="2.40.30.10">
    <property type="entry name" value="Translation factors"/>
    <property type="match status" value="2"/>
</dbReference>
<keyword evidence="5 19" id="KW-0812">Transmembrane</keyword>
<dbReference type="HAMAP" id="MF_03212">
    <property type="entry name" value="NCPR"/>
    <property type="match status" value="1"/>
</dbReference>
<evidence type="ECO:0000259" key="22">
    <source>
        <dbReference type="PROSITE" id="PS50902"/>
    </source>
</evidence>
<feature type="binding site" evidence="19">
    <location>
        <begin position="122"/>
        <end position="125"/>
    </location>
    <ligand>
        <name>FMN</name>
        <dbReference type="ChEBI" id="CHEBI:58210"/>
    </ligand>
</feature>
<dbReference type="EMBL" id="JACAZI010000003">
    <property type="protein sequence ID" value="KAF7365433.1"/>
    <property type="molecule type" value="Genomic_DNA"/>
</dbReference>
<dbReference type="FunFam" id="3.40.50.360:FF:000024">
    <property type="entry name" value="NADPH--cytochrome P450 reductase"/>
    <property type="match status" value="1"/>
</dbReference>
<keyword evidence="11 19" id="KW-1133">Transmembrane helix</keyword>